<dbReference type="AlphaFoldDB" id="A0A1D2QMR2"/>
<organism evidence="1 2">
    <name type="scientific">Candidatus Endobugula sertula</name>
    <name type="common">Bugula neritina bacterial symbiont</name>
    <dbReference type="NCBI Taxonomy" id="62101"/>
    <lineage>
        <taxon>Bacteria</taxon>
        <taxon>Pseudomonadati</taxon>
        <taxon>Pseudomonadota</taxon>
        <taxon>Gammaproteobacteria</taxon>
        <taxon>Cellvibrionales</taxon>
        <taxon>Cellvibrionaceae</taxon>
        <taxon>Candidatus Endobugula</taxon>
    </lineage>
</organism>
<comment type="caution">
    <text evidence="1">The sequence shown here is derived from an EMBL/GenBank/DDBJ whole genome shotgun (WGS) entry which is preliminary data.</text>
</comment>
<gene>
    <name evidence="1" type="ORF">AB835_11765</name>
</gene>
<dbReference type="EMBL" id="MDLC01000048">
    <property type="protein sequence ID" value="ODS22871.1"/>
    <property type="molecule type" value="Genomic_DNA"/>
</dbReference>
<name>A0A1D2QMR2_9GAMM</name>
<accession>A0A1D2QMR2</accession>
<protein>
    <submittedName>
        <fullName evidence="1">Uncharacterized protein</fullName>
    </submittedName>
</protein>
<reference evidence="1 2" key="1">
    <citation type="journal article" date="2016" name="Appl. Environ. Microbiol.">
        <title>Lack of Overt Genome Reduction in the Bryostatin-Producing Bryozoan Symbiont "Candidatus Endobugula sertula".</title>
        <authorList>
            <person name="Miller I.J."/>
            <person name="Vanee N."/>
            <person name="Fong S.S."/>
            <person name="Lim-Fong G.E."/>
            <person name="Kwan J.C."/>
        </authorList>
    </citation>
    <scope>NUCLEOTIDE SEQUENCE [LARGE SCALE GENOMIC DNA]</scope>
    <source>
        <strain evidence="1">AB1-4</strain>
    </source>
</reference>
<proteinExistence type="predicted"/>
<evidence type="ECO:0000313" key="2">
    <source>
        <dbReference type="Proteomes" id="UP000242502"/>
    </source>
</evidence>
<dbReference type="Proteomes" id="UP000242502">
    <property type="component" value="Unassembled WGS sequence"/>
</dbReference>
<sequence length="91" mass="10574">MLLSKSPKQGIQGFLFSRAAEGLAFYQIKYTKRGTCLISDIDQFPSYAKLKRRYKLKMMCQNLASYAGKVLYRNSQSDDQKYDQRFGKKRG</sequence>
<evidence type="ECO:0000313" key="1">
    <source>
        <dbReference type="EMBL" id="ODS22871.1"/>
    </source>
</evidence>